<dbReference type="AlphaFoldDB" id="A0A9P8KUH7"/>
<gene>
    <name evidence="2" type="ORF">TsFJ059_003830</name>
</gene>
<accession>A0A9P8KUH7</accession>
<evidence type="ECO:0000313" key="3">
    <source>
        <dbReference type="Proteomes" id="UP000826573"/>
    </source>
</evidence>
<protein>
    <submittedName>
        <fullName evidence="2">Uncharacterized protein</fullName>
    </submittedName>
</protein>
<keyword evidence="3" id="KW-1185">Reference proteome</keyword>
<comment type="caution">
    <text evidence="2">The sequence shown here is derived from an EMBL/GenBank/DDBJ whole genome shotgun (WGS) entry which is preliminary data.</text>
</comment>
<sequence>MQFKSLTLMTALLSISQAQTAMVPDVPTDVPTDGISGIKNITELSSDLLGVVGGLNESQTADFTIIVDDLKDIIADIGDEVAALTVPIDISGQQGLCDSFSGFVNVTQELFGVFMEKEPILSMVNATDAGNFSNILRTLTIGVFGLGSKIITLAPSCADEATKELGDFIGAANQTIGSFHFGG</sequence>
<reference evidence="2 3" key="1">
    <citation type="submission" date="2021-08" db="EMBL/GenBank/DDBJ databases">
        <title>The highly contiguous genome resource for Trichoderma semiorbis FJ059, a fungal antagonistic to plant pathogens.</title>
        <authorList>
            <person name="Liu T."/>
        </authorList>
    </citation>
    <scope>NUCLEOTIDE SEQUENCE [LARGE SCALE GENOMIC DNA]</scope>
    <source>
        <strain evidence="2 3">FJ059</strain>
    </source>
</reference>
<keyword evidence="1" id="KW-0732">Signal</keyword>
<organism evidence="2 3">
    <name type="scientific">Trichoderma semiorbis</name>
    <dbReference type="NCBI Taxonomy" id="1491008"/>
    <lineage>
        <taxon>Eukaryota</taxon>
        <taxon>Fungi</taxon>
        <taxon>Dikarya</taxon>
        <taxon>Ascomycota</taxon>
        <taxon>Pezizomycotina</taxon>
        <taxon>Sordariomycetes</taxon>
        <taxon>Hypocreomycetidae</taxon>
        <taxon>Hypocreales</taxon>
        <taxon>Hypocreaceae</taxon>
        <taxon>Trichoderma</taxon>
    </lineage>
</organism>
<dbReference type="Proteomes" id="UP000826573">
    <property type="component" value="Unassembled WGS sequence"/>
</dbReference>
<feature type="signal peptide" evidence="1">
    <location>
        <begin position="1"/>
        <end position="18"/>
    </location>
</feature>
<evidence type="ECO:0000256" key="1">
    <source>
        <dbReference type="SAM" id="SignalP"/>
    </source>
</evidence>
<proteinExistence type="predicted"/>
<feature type="chain" id="PRO_5040130140" evidence="1">
    <location>
        <begin position="19"/>
        <end position="183"/>
    </location>
</feature>
<name>A0A9P8KUH7_9HYPO</name>
<dbReference type="EMBL" id="JAIMJC010000002">
    <property type="protein sequence ID" value="KAH0529028.1"/>
    <property type="molecule type" value="Genomic_DNA"/>
</dbReference>
<evidence type="ECO:0000313" key="2">
    <source>
        <dbReference type="EMBL" id="KAH0529028.1"/>
    </source>
</evidence>